<dbReference type="CDD" id="cd07313">
    <property type="entry name" value="terB_like_2"/>
    <property type="match status" value="1"/>
</dbReference>
<evidence type="ECO:0000313" key="2">
    <source>
        <dbReference type="EMBL" id="GLQ34611.1"/>
    </source>
</evidence>
<reference evidence="3" key="1">
    <citation type="journal article" date="2019" name="Int. J. Syst. Evol. Microbiol.">
        <title>The Global Catalogue of Microorganisms (GCM) 10K type strain sequencing project: providing services to taxonomists for standard genome sequencing and annotation.</title>
        <authorList>
            <consortium name="The Broad Institute Genomics Platform"/>
            <consortium name="The Broad Institute Genome Sequencing Center for Infectious Disease"/>
            <person name="Wu L."/>
            <person name="Ma J."/>
        </authorList>
    </citation>
    <scope>NUCLEOTIDE SEQUENCE [LARGE SCALE GENOMIC DNA]</scope>
    <source>
        <strain evidence="3">NBRC 110140</strain>
    </source>
</reference>
<evidence type="ECO:0000259" key="1">
    <source>
        <dbReference type="Pfam" id="PF05099"/>
    </source>
</evidence>
<feature type="domain" description="Co-chaperone DjlA N-terminal" evidence="1">
    <location>
        <begin position="24"/>
        <end position="140"/>
    </location>
</feature>
<comment type="caution">
    <text evidence="2">The sequence shown here is derived from an EMBL/GenBank/DDBJ whole genome shotgun (WGS) entry which is preliminary data.</text>
</comment>
<organism evidence="2 3">
    <name type="scientific">Amylibacter marinus</name>
    <dbReference type="NCBI Taxonomy" id="1475483"/>
    <lineage>
        <taxon>Bacteria</taxon>
        <taxon>Pseudomonadati</taxon>
        <taxon>Pseudomonadota</taxon>
        <taxon>Alphaproteobacteria</taxon>
        <taxon>Rhodobacterales</taxon>
        <taxon>Paracoccaceae</taxon>
        <taxon>Amylibacter</taxon>
    </lineage>
</organism>
<gene>
    <name evidence="2" type="ORF">GCM10007939_08940</name>
</gene>
<dbReference type="Proteomes" id="UP001156694">
    <property type="component" value="Unassembled WGS sequence"/>
</dbReference>
<dbReference type="InterPro" id="IPR029024">
    <property type="entry name" value="TerB-like"/>
</dbReference>
<dbReference type="InterPro" id="IPR007791">
    <property type="entry name" value="DjlA_N"/>
</dbReference>
<accession>A0ABQ5VTW8</accession>
<dbReference type="RefSeq" id="WP_284376490.1">
    <property type="nucleotide sequence ID" value="NZ_BSNN01000002.1"/>
</dbReference>
<name>A0ABQ5VTW8_9RHOB</name>
<sequence>MLKDILNAFQSPRPTKLNTDDVRVALGALLVRVARADGEYAQVEKQTILRVLARRFDLGADDAQALCTEAEDLESQAPDTVRFTRVVKEGVAYEDRASIVEVLWEIALADGARDNEESNFLRLTSDLLGVTDRDSAFARQRVITRQAD</sequence>
<dbReference type="Pfam" id="PF05099">
    <property type="entry name" value="TerB"/>
    <property type="match status" value="1"/>
</dbReference>
<evidence type="ECO:0000313" key="3">
    <source>
        <dbReference type="Proteomes" id="UP001156694"/>
    </source>
</evidence>
<dbReference type="Gene3D" id="1.10.3680.10">
    <property type="entry name" value="TerB-like"/>
    <property type="match status" value="1"/>
</dbReference>
<proteinExistence type="predicted"/>
<dbReference type="EMBL" id="BSNN01000002">
    <property type="protein sequence ID" value="GLQ34611.1"/>
    <property type="molecule type" value="Genomic_DNA"/>
</dbReference>
<dbReference type="SUPFAM" id="SSF158682">
    <property type="entry name" value="TerB-like"/>
    <property type="match status" value="1"/>
</dbReference>
<keyword evidence="3" id="KW-1185">Reference proteome</keyword>
<protein>
    <recommendedName>
        <fullName evidence="1">Co-chaperone DjlA N-terminal domain-containing protein</fullName>
    </recommendedName>
</protein>